<dbReference type="Pfam" id="PF21834">
    <property type="entry name" value="DUF6894"/>
    <property type="match status" value="1"/>
</dbReference>
<organism evidence="2 3">
    <name type="scientific">Sphingomonas leidyi</name>
    <dbReference type="NCBI Taxonomy" id="68569"/>
    <lineage>
        <taxon>Bacteria</taxon>
        <taxon>Pseudomonadati</taxon>
        <taxon>Pseudomonadota</taxon>
        <taxon>Alphaproteobacteria</taxon>
        <taxon>Sphingomonadales</taxon>
        <taxon>Sphingomonadaceae</taxon>
        <taxon>Sphingomonas</taxon>
    </lineage>
</organism>
<dbReference type="InterPro" id="IPR054189">
    <property type="entry name" value="DUF6894"/>
</dbReference>
<evidence type="ECO:0000259" key="1">
    <source>
        <dbReference type="Pfam" id="PF21834"/>
    </source>
</evidence>
<dbReference type="Proteomes" id="UP000564677">
    <property type="component" value="Unassembled WGS sequence"/>
</dbReference>
<gene>
    <name evidence="2" type="ORF">FHR20_000038</name>
</gene>
<name>A0A7X5UWR6_9SPHN</name>
<dbReference type="EMBL" id="JAASQV010000001">
    <property type="protein sequence ID" value="NIJ63107.1"/>
    <property type="molecule type" value="Genomic_DNA"/>
</dbReference>
<accession>A0A7X5UWR6</accession>
<evidence type="ECO:0000313" key="2">
    <source>
        <dbReference type="EMBL" id="NIJ63107.1"/>
    </source>
</evidence>
<dbReference type="AlphaFoldDB" id="A0A7X5UWR6"/>
<protein>
    <recommendedName>
        <fullName evidence="1">DUF6894 domain-containing protein</fullName>
    </recommendedName>
</protein>
<feature type="domain" description="DUF6894" evidence="1">
    <location>
        <begin position="3"/>
        <end position="68"/>
    </location>
</feature>
<keyword evidence="3" id="KW-1185">Reference proteome</keyword>
<reference evidence="2 3" key="1">
    <citation type="submission" date="2020-03" db="EMBL/GenBank/DDBJ databases">
        <title>Genomic Encyclopedia of Type Strains, Phase IV (KMG-IV): sequencing the most valuable type-strain genomes for metagenomic binning, comparative biology and taxonomic classification.</title>
        <authorList>
            <person name="Goeker M."/>
        </authorList>
    </citation>
    <scope>NUCLEOTIDE SEQUENCE [LARGE SCALE GENOMIC DNA]</scope>
    <source>
        <strain evidence="2 3">DSM 4733</strain>
    </source>
</reference>
<dbReference type="RefSeq" id="WP_425057367.1">
    <property type="nucleotide sequence ID" value="NZ_JAASQV010000001.1"/>
</dbReference>
<sequence length="79" mass="9034">MPRFFFNVYDRRGWLHDFEGMEVDPSGLRKCAIEQARSLICDDVQHGVLDLRGRIEVTSEASEIVLVLGFNQVVARVLI</sequence>
<proteinExistence type="predicted"/>
<evidence type="ECO:0000313" key="3">
    <source>
        <dbReference type="Proteomes" id="UP000564677"/>
    </source>
</evidence>
<comment type="caution">
    <text evidence="2">The sequence shown here is derived from an EMBL/GenBank/DDBJ whole genome shotgun (WGS) entry which is preliminary data.</text>
</comment>